<gene>
    <name evidence="2" type="ORF">H8R91_11755</name>
</gene>
<accession>A0ABR7HNU1</accession>
<dbReference type="InterPro" id="IPR007557">
    <property type="entry name" value="PSP1_C"/>
</dbReference>
<organism evidence="2 3">
    <name type="scientific">Ruminococcus intestinalis</name>
    <dbReference type="NCBI Taxonomy" id="2763066"/>
    <lineage>
        <taxon>Bacteria</taxon>
        <taxon>Bacillati</taxon>
        <taxon>Bacillota</taxon>
        <taxon>Clostridia</taxon>
        <taxon>Eubacteriales</taxon>
        <taxon>Oscillospiraceae</taxon>
        <taxon>Ruminococcus</taxon>
    </lineage>
</organism>
<protein>
    <submittedName>
        <fullName evidence="2">Stage 0 sporulation family protein</fullName>
    </submittedName>
</protein>
<dbReference type="RefSeq" id="WP_022234788.1">
    <property type="nucleotide sequence ID" value="NZ_JACOPS010000007.1"/>
</dbReference>
<dbReference type="Pfam" id="PF04468">
    <property type="entry name" value="PSP1"/>
    <property type="match status" value="1"/>
</dbReference>
<dbReference type="PANTHER" id="PTHR43830:SF3">
    <property type="entry name" value="PROTEIN PSP1"/>
    <property type="match status" value="1"/>
</dbReference>
<evidence type="ECO:0000313" key="2">
    <source>
        <dbReference type="EMBL" id="MBC5729185.1"/>
    </source>
</evidence>
<proteinExistence type="predicted"/>
<feature type="domain" description="PSP1 C-terminal" evidence="1">
    <location>
        <begin position="61"/>
        <end position="146"/>
    </location>
</feature>
<sequence>MAEVIGVRFKEVGKVYYFDPLDNKLSAGDMVIVETARGLECGKVATPNKTVSDEELAYPLKPLIRIATENDLRHLEENKLKEKEAYRICEQKIANHKLEMKLVSVECTFDNSKILFYFTADGRVDFRALVKDLASVFRTRIELRQIGVRDEAKMLGGLGVCGKPFCCASFMGEFQPVSIKMAKEQGLSLSPVKISGTCGRLMCCLKYEQDAYTDLLKKTPKVGAIVNTPDGKGLVVENNLIARTLKVKLNNTPPEAPAKTFNVKQCKIVKDGYIKVDKEEMEKLKGLE</sequence>
<evidence type="ECO:0000313" key="3">
    <source>
        <dbReference type="Proteomes" id="UP000636755"/>
    </source>
</evidence>
<dbReference type="EMBL" id="JACOPS010000007">
    <property type="protein sequence ID" value="MBC5729185.1"/>
    <property type="molecule type" value="Genomic_DNA"/>
</dbReference>
<keyword evidence="3" id="KW-1185">Reference proteome</keyword>
<name>A0ABR7HNU1_9FIRM</name>
<dbReference type="Proteomes" id="UP000636755">
    <property type="component" value="Unassembled WGS sequence"/>
</dbReference>
<dbReference type="PROSITE" id="PS51411">
    <property type="entry name" value="PSP1_C"/>
    <property type="match status" value="1"/>
</dbReference>
<dbReference type="PANTHER" id="PTHR43830">
    <property type="entry name" value="PROTEIN PSP1"/>
    <property type="match status" value="1"/>
</dbReference>
<comment type="caution">
    <text evidence="2">The sequence shown here is derived from an EMBL/GenBank/DDBJ whole genome shotgun (WGS) entry which is preliminary data.</text>
</comment>
<dbReference type="NCBIfam" id="NF041131">
    <property type="entry name" value="RicT_YaaT_fam"/>
    <property type="match status" value="1"/>
</dbReference>
<reference evidence="2 3" key="1">
    <citation type="submission" date="2020-08" db="EMBL/GenBank/DDBJ databases">
        <title>Genome public.</title>
        <authorList>
            <person name="Liu C."/>
            <person name="Sun Q."/>
        </authorList>
    </citation>
    <scope>NUCLEOTIDE SEQUENCE [LARGE SCALE GENOMIC DNA]</scope>
    <source>
        <strain evidence="2 3">NSJ-71</strain>
    </source>
</reference>
<evidence type="ECO:0000259" key="1">
    <source>
        <dbReference type="PROSITE" id="PS51411"/>
    </source>
</evidence>
<dbReference type="InterPro" id="IPR047767">
    <property type="entry name" value="PSP1-like"/>
</dbReference>